<gene>
    <name evidence="1" type="ORF">DERYTH_LOCUS7862</name>
</gene>
<protein>
    <submittedName>
        <fullName evidence="1">17313_t:CDS:1</fullName>
    </submittedName>
</protein>
<sequence length="41" mass="5190">MNVYECRREINFIGDYIDYGWNERSYRDIIITSYHRQELEQ</sequence>
<evidence type="ECO:0000313" key="2">
    <source>
        <dbReference type="Proteomes" id="UP000789405"/>
    </source>
</evidence>
<dbReference type="Proteomes" id="UP000789405">
    <property type="component" value="Unassembled WGS sequence"/>
</dbReference>
<dbReference type="EMBL" id="CAJVPY010003914">
    <property type="protein sequence ID" value="CAG8605428.1"/>
    <property type="molecule type" value="Genomic_DNA"/>
</dbReference>
<proteinExistence type="predicted"/>
<keyword evidence="2" id="KW-1185">Reference proteome</keyword>
<reference evidence="1" key="1">
    <citation type="submission" date="2021-06" db="EMBL/GenBank/DDBJ databases">
        <authorList>
            <person name="Kallberg Y."/>
            <person name="Tangrot J."/>
            <person name="Rosling A."/>
        </authorList>
    </citation>
    <scope>NUCLEOTIDE SEQUENCE</scope>
    <source>
        <strain evidence="1">MA453B</strain>
    </source>
</reference>
<name>A0A9N9CLB5_9GLOM</name>
<comment type="caution">
    <text evidence="1">The sequence shown here is derived from an EMBL/GenBank/DDBJ whole genome shotgun (WGS) entry which is preliminary data.</text>
</comment>
<evidence type="ECO:0000313" key="1">
    <source>
        <dbReference type="EMBL" id="CAG8605428.1"/>
    </source>
</evidence>
<organism evidence="1 2">
    <name type="scientific">Dentiscutata erythropus</name>
    <dbReference type="NCBI Taxonomy" id="1348616"/>
    <lineage>
        <taxon>Eukaryota</taxon>
        <taxon>Fungi</taxon>
        <taxon>Fungi incertae sedis</taxon>
        <taxon>Mucoromycota</taxon>
        <taxon>Glomeromycotina</taxon>
        <taxon>Glomeromycetes</taxon>
        <taxon>Diversisporales</taxon>
        <taxon>Gigasporaceae</taxon>
        <taxon>Dentiscutata</taxon>
    </lineage>
</organism>
<dbReference type="AlphaFoldDB" id="A0A9N9CLB5"/>
<accession>A0A9N9CLB5</accession>